<comment type="caution">
    <text evidence="4">The sequence shown here is derived from an EMBL/GenBank/DDBJ whole genome shotgun (WGS) entry which is preliminary data.</text>
</comment>
<proteinExistence type="predicted"/>
<evidence type="ECO:0000313" key="5">
    <source>
        <dbReference type="Proteomes" id="UP000645257"/>
    </source>
</evidence>
<dbReference type="Proteomes" id="UP000645257">
    <property type="component" value="Unassembled WGS sequence"/>
</dbReference>
<keyword evidence="5" id="KW-1185">Reference proteome</keyword>
<sequence length="225" mass="22795">MKQIVMIAGVLGAGVALGGLGVAGYQHFSHDAAAPGTMAASVPAAVASAPAAIAAASAPVASAPAAQVAAVTPPEKAAPRHAAYARVLGVKPVVKLETAPREVCAPEQVVRRAPPQDEHRVTGTVVGGLLGGVLGNQVGGGNGKKIATVVGAIAGGYAGNQAQERMQERDTVTVTENRCHTEDAVTKKVVGYDVRYSLDGRVGTVRMDHKPGKRIPARNGELLLP</sequence>
<reference evidence="4" key="2">
    <citation type="submission" date="2020-09" db="EMBL/GenBank/DDBJ databases">
        <authorList>
            <person name="Sun Q."/>
            <person name="Kim S."/>
        </authorList>
    </citation>
    <scope>NUCLEOTIDE SEQUENCE</scope>
    <source>
        <strain evidence="4">KCTC 32182</strain>
    </source>
</reference>
<keyword evidence="2" id="KW-0472">Membrane</keyword>
<dbReference type="EMBL" id="BMYX01000013">
    <property type="protein sequence ID" value="GGY19036.1"/>
    <property type="molecule type" value="Genomic_DNA"/>
</dbReference>
<accession>A0A918P476</accession>
<protein>
    <recommendedName>
        <fullName evidence="3">Glycine zipper 2TM domain-containing protein</fullName>
    </recommendedName>
</protein>
<evidence type="ECO:0000256" key="2">
    <source>
        <dbReference type="ARBA" id="ARBA00023136"/>
    </source>
</evidence>
<dbReference type="NCBIfam" id="NF008437">
    <property type="entry name" value="PRK11280.1"/>
    <property type="match status" value="1"/>
</dbReference>
<dbReference type="AlphaFoldDB" id="A0A918P476"/>
<evidence type="ECO:0000256" key="1">
    <source>
        <dbReference type="ARBA" id="ARBA00004370"/>
    </source>
</evidence>
<dbReference type="InterPro" id="IPR008816">
    <property type="entry name" value="Gly_zipper_2TM_dom"/>
</dbReference>
<feature type="domain" description="Glycine zipper 2TM" evidence="3">
    <location>
        <begin position="123"/>
        <end position="163"/>
    </location>
</feature>
<organism evidence="4 5">
    <name type="scientific">Paludibacterium paludis</name>
    <dbReference type="NCBI Taxonomy" id="1225769"/>
    <lineage>
        <taxon>Bacteria</taxon>
        <taxon>Pseudomonadati</taxon>
        <taxon>Pseudomonadota</taxon>
        <taxon>Betaproteobacteria</taxon>
        <taxon>Neisseriales</taxon>
        <taxon>Chromobacteriaceae</taxon>
        <taxon>Paludibacterium</taxon>
    </lineage>
</organism>
<name>A0A918P476_9NEIS</name>
<dbReference type="InterPro" id="IPR051407">
    <property type="entry name" value="Bact_OM_lipoprot/Surf_antigen"/>
</dbReference>
<dbReference type="Pfam" id="PF05433">
    <property type="entry name" value="Rick_17kDa_Anti"/>
    <property type="match status" value="1"/>
</dbReference>
<gene>
    <name evidence="4" type="ORF">GCM10011289_23050</name>
</gene>
<evidence type="ECO:0000259" key="3">
    <source>
        <dbReference type="Pfam" id="PF05433"/>
    </source>
</evidence>
<dbReference type="RefSeq" id="WP_215796534.1">
    <property type="nucleotide sequence ID" value="NZ_BMYX01000013.1"/>
</dbReference>
<reference evidence="4" key="1">
    <citation type="journal article" date="2014" name="Int. J. Syst. Evol. Microbiol.">
        <title>Complete genome sequence of Corynebacterium casei LMG S-19264T (=DSM 44701T), isolated from a smear-ripened cheese.</title>
        <authorList>
            <consortium name="US DOE Joint Genome Institute (JGI-PGF)"/>
            <person name="Walter F."/>
            <person name="Albersmeier A."/>
            <person name="Kalinowski J."/>
            <person name="Ruckert C."/>
        </authorList>
    </citation>
    <scope>NUCLEOTIDE SEQUENCE</scope>
    <source>
        <strain evidence="4">KCTC 32182</strain>
    </source>
</reference>
<dbReference type="GO" id="GO:0019867">
    <property type="term" value="C:outer membrane"/>
    <property type="evidence" value="ECO:0007669"/>
    <property type="project" value="InterPro"/>
</dbReference>
<dbReference type="PANTHER" id="PTHR35603:SF2">
    <property type="entry name" value="OUTER MEMBRANE LIPOPROTEIN"/>
    <property type="match status" value="1"/>
</dbReference>
<dbReference type="PANTHER" id="PTHR35603">
    <property type="match status" value="1"/>
</dbReference>
<comment type="subcellular location">
    <subcellularLocation>
        <location evidence="1">Membrane</location>
    </subcellularLocation>
</comment>
<evidence type="ECO:0000313" key="4">
    <source>
        <dbReference type="EMBL" id="GGY19036.1"/>
    </source>
</evidence>